<dbReference type="AlphaFoldDB" id="A0AAD9WRT0"/>
<evidence type="ECO:0000256" key="1">
    <source>
        <dbReference type="SAM" id="MobiDB-lite"/>
    </source>
</evidence>
<dbReference type="PANTHER" id="PTHR46890">
    <property type="entry name" value="NON-LTR RETROLELEMENT REVERSE TRANSCRIPTASE-LIKE PROTEIN-RELATED"/>
    <property type="match status" value="1"/>
</dbReference>
<comment type="caution">
    <text evidence="3">The sequence shown here is derived from an EMBL/GenBank/DDBJ whole genome shotgun (WGS) entry which is preliminary data.</text>
</comment>
<dbReference type="Pfam" id="PF00078">
    <property type="entry name" value="RVT_1"/>
    <property type="match status" value="1"/>
</dbReference>
<dbReference type="Proteomes" id="UP001280121">
    <property type="component" value="Unassembled WGS sequence"/>
</dbReference>
<protein>
    <recommendedName>
        <fullName evidence="2">Reverse transcriptase domain-containing protein</fullName>
    </recommendedName>
</protein>
<dbReference type="EMBL" id="JANJYI010000007">
    <property type="protein sequence ID" value="KAK2641324.1"/>
    <property type="molecule type" value="Genomic_DNA"/>
</dbReference>
<accession>A0AAD9WRT0</accession>
<feature type="domain" description="Reverse transcriptase" evidence="2">
    <location>
        <begin position="238"/>
        <end position="389"/>
    </location>
</feature>
<keyword evidence="4" id="KW-1185">Reference proteome</keyword>
<evidence type="ECO:0000313" key="4">
    <source>
        <dbReference type="Proteomes" id="UP001280121"/>
    </source>
</evidence>
<evidence type="ECO:0000259" key="2">
    <source>
        <dbReference type="Pfam" id="PF00078"/>
    </source>
</evidence>
<dbReference type="SUPFAM" id="SSF56672">
    <property type="entry name" value="DNA/RNA polymerases"/>
    <property type="match status" value="1"/>
</dbReference>
<dbReference type="PANTHER" id="PTHR46890:SF48">
    <property type="entry name" value="RNA-DIRECTED DNA POLYMERASE"/>
    <property type="match status" value="1"/>
</dbReference>
<evidence type="ECO:0000313" key="3">
    <source>
        <dbReference type="EMBL" id="KAK2641324.1"/>
    </source>
</evidence>
<gene>
    <name evidence="3" type="ORF">Ddye_023087</name>
</gene>
<dbReference type="InterPro" id="IPR052343">
    <property type="entry name" value="Retrotransposon-Effector_Assoc"/>
</dbReference>
<organism evidence="3 4">
    <name type="scientific">Dipteronia dyeriana</name>
    <dbReference type="NCBI Taxonomy" id="168575"/>
    <lineage>
        <taxon>Eukaryota</taxon>
        <taxon>Viridiplantae</taxon>
        <taxon>Streptophyta</taxon>
        <taxon>Embryophyta</taxon>
        <taxon>Tracheophyta</taxon>
        <taxon>Spermatophyta</taxon>
        <taxon>Magnoliopsida</taxon>
        <taxon>eudicotyledons</taxon>
        <taxon>Gunneridae</taxon>
        <taxon>Pentapetalae</taxon>
        <taxon>rosids</taxon>
        <taxon>malvids</taxon>
        <taxon>Sapindales</taxon>
        <taxon>Sapindaceae</taxon>
        <taxon>Hippocastanoideae</taxon>
        <taxon>Acereae</taxon>
        <taxon>Dipteronia</taxon>
    </lineage>
</organism>
<reference evidence="3" key="1">
    <citation type="journal article" date="2023" name="Plant J.">
        <title>Genome sequences and population genomics provide insights into the demographic history, inbreeding, and mutation load of two 'living fossil' tree species of Dipteronia.</title>
        <authorList>
            <person name="Feng Y."/>
            <person name="Comes H.P."/>
            <person name="Chen J."/>
            <person name="Zhu S."/>
            <person name="Lu R."/>
            <person name="Zhang X."/>
            <person name="Li P."/>
            <person name="Qiu J."/>
            <person name="Olsen K.M."/>
            <person name="Qiu Y."/>
        </authorList>
    </citation>
    <scope>NUCLEOTIDE SEQUENCE</scope>
    <source>
        <strain evidence="3">KIB01</strain>
    </source>
</reference>
<name>A0AAD9WRT0_9ROSI</name>
<dbReference type="InterPro" id="IPR043502">
    <property type="entry name" value="DNA/RNA_pol_sf"/>
</dbReference>
<sequence length="421" mass="48699">MKEKKKRRREKEDEEEEEVEGKMIREVMEVDDSGTGDCVARLKWGSLNHKGNDIDLGASLLTIMVSCRKSQPRGRYEDQENHVAVRRVISHQGLCGGFTISRVSMDQAMHGLVDCIRRFTEIIGKWNMVKMKGLNKDIKRKQEELRKTSFSAQSGSWEEFYRVKRELDTMLDQEEVYWKQHSREVWMKSGDKNSEYFHWRASCQRTCNVILGRMVFWPCSTKNIGRRLIHKVNQSKSLSDIHPISLCNVLYKIVTKALANRFRGVLGDVILETQSVFIPSCLISYNSIGFECIHALKGRKKGKKKALTLKLDMSKAYDRVEWDFLVGMMRKLGFSAVWVDRIMRCVKSISFLFIINGEIRGNFRPSRGHRQGDPLSPYLFLICTEGLSSCCMMRFSMETLQALDAVGRVLKFPTFSLRMTV</sequence>
<proteinExistence type="predicted"/>
<feature type="region of interest" description="Disordered" evidence="1">
    <location>
        <begin position="1"/>
        <end position="20"/>
    </location>
</feature>
<dbReference type="InterPro" id="IPR000477">
    <property type="entry name" value="RT_dom"/>
</dbReference>